<gene>
    <name evidence="2" type="primary">Dper\GL11246</name>
    <name evidence="2" type="ORF">Dper_GL11246</name>
</gene>
<dbReference type="AlphaFoldDB" id="B4GDL8"/>
<name>B4GDL8_DROPE</name>
<feature type="transmembrane region" description="Helical" evidence="1">
    <location>
        <begin position="248"/>
        <end position="271"/>
    </location>
</feature>
<dbReference type="OrthoDB" id="7808378at2759"/>
<dbReference type="HOGENOM" id="CLU_095447_0_0_1"/>
<reference evidence="2 3" key="1">
    <citation type="journal article" date="2007" name="Nature">
        <title>Evolution of genes and genomes on the Drosophila phylogeny.</title>
        <authorList>
            <consortium name="Drosophila 12 Genomes Consortium"/>
            <person name="Clark A.G."/>
            <person name="Eisen M.B."/>
            <person name="Smith D.R."/>
            <person name="Bergman C.M."/>
            <person name="Oliver B."/>
            <person name="Markow T.A."/>
            <person name="Kaufman T.C."/>
            <person name="Kellis M."/>
            <person name="Gelbart W."/>
            <person name="Iyer V.N."/>
            <person name="Pollard D.A."/>
            <person name="Sackton T.B."/>
            <person name="Larracuente A.M."/>
            <person name="Singh N.D."/>
            <person name="Abad J.P."/>
            <person name="Abt D.N."/>
            <person name="Adryan B."/>
            <person name="Aguade M."/>
            <person name="Akashi H."/>
            <person name="Anderson W.W."/>
            <person name="Aquadro C.F."/>
            <person name="Ardell D.H."/>
            <person name="Arguello R."/>
            <person name="Artieri C.G."/>
            <person name="Barbash D.A."/>
            <person name="Barker D."/>
            <person name="Barsanti P."/>
            <person name="Batterham P."/>
            <person name="Batzoglou S."/>
            <person name="Begun D."/>
            <person name="Bhutkar A."/>
            <person name="Blanco E."/>
            <person name="Bosak S.A."/>
            <person name="Bradley R.K."/>
            <person name="Brand A.D."/>
            <person name="Brent M.R."/>
            <person name="Brooks A.N."/>
            <person name="Brown R.H."/>
            <person name="Butlin R.K."/>
            <person name="Caggese C."/>
            <person name="Calvi B.R."/>
            <person name="Bernardo de Carvalho A."/>
            <person name="Caspi A."/>
            <person name="Castrezana S."/>
            <person name="Celniker S.E."/>
            <person name="Chang J.L."/>
            <person name="Chapple C."/>
            <person name="Chatterji S."/>
            <person name="Chinwalla A."/>
            <person name="Civetta A."/>
            <person name="Clifton S.W."/>
            <person name="Comeron J.M."/>
            <person name="Costello J.C."/>
            <person name="Coyne J.A."/>
            <person name="Daub J."/>
            <person name="David R.G."/>
            <person name="Delcher A.L."/>
            <person name="Delehaunty K."/>
            <person name="Do C.B."/>
            <person name="Ebling H."/>
            <person name="Edwards K."/>
            <person name="Eickbush T."/>
            <person name="Evans J.D."/>
            <person name="Filipski A."/>
            <person name="Findeiss S."/>
            <person name="Freyhult E."/>
            <person name="Fulton L."/>
            <person name="Fulton R."/>
            <person name="Garcia A.C."/>
            <person name="Gardiner A."/>
            <person name="Garfield D.A."/>
            <person name="Garvin B.E."/>
            <person name="Gibson G."/>
            <person name="Gilbert D."/>
            <person name="Gnerre S."/>
            <person name="Godfrey J."/>
            <person name="Good R."/>
            <person name="Gotea V."/>
            <person name="Gravely B."/>
            <person name="Greenberg A.J."/>
            <person name="Griffiths-Jones S."/>
            <person name="Gross S."/>
            <person name="Guigo R."/>
            <person name="Gustafson E.A."/>
            <person name="Haerty W."/>
            <person name="Hahn M.W."/>
            <person name="Halligan D.L."/>
            <person name="Halpern A.L."/>
            <person name="Halter G.M."/>
            <person name="Han M.V."/>
            <person name="Heger A."/>
            <person name="Hillier L."/>
            <person name="Hinrichs A.S."/>
            <person name="Holmes I."/>
            <person name="Hoskins R.A."/>
            <person name="Hubisz M.J."/>
            <person name="Hultmark D."/>
            <person name="Huntley M.A."/>
            <person name="Jaffe D.B."/>
            <person name="Jagadeeshan S."/>
            <person name="Jeck W.R."/>
            <person name="Johnson J."/>
            <person name="Jones C.D."/>
            <person name="Jordan W.C."/>
            <person name="Karpen G.H."/>
            <person name="Kataoka E."/>
            <person name="Keightley P.D."/>
            <person name="Kheradpour P."/>
            <person name="Kirkness E.F."/>
            <person name="Koerich L.B."/>
            <person name="Kristiansen K."/>
            <person name="Kudrna D."/>
            <person name="Kulathinal R.J."/>
            <person name="Kumar S."/>
            <person name="Kwok R."/>
            <person name="Lander E."/>
            <person name="Langley C.H."/>
            <person name="Lapoint R."/>
            <person name="Lazzaro B.P."/>
            <person name="Lee S.J."/>
            <person name="Levesque L."/>
            <person name="Li R."/>
            <person name="Lin C.F."/>
            <person name="Lin M.F."/>
            <person name="Lindblad-Toh K."/>
            <person name="Llopart A."/>
            <person name="Long M."/>
            <person name="Low L."/>
            <person name="Lozovsky E."/>
            <person name="Lu J."/>
            <person name="Luo M."/>
            <person name="Machado C.A."/>
            <person name="Makalowski W."/>
            <person name="Marzo M."/>
            <person name="Matsuda M."/>
            <person name="Matzkin L."/>
            <person name="McAllister B."/>
            <person name="McBride C.S."/>
            <person name="McKernan B."/>
            <person name="McKernan K."/>
            <person name="Mendez-Lago M."/>
            <person name="Minx P."/>
            <person name="Mollenhauer M.U."/>
            <person name="Montooth K."/>
            <person name="Mount S.M."/>
            <person name="Mu X."/>
            <person name="Myers E."/>
            <person name="Negre B."/>
            <person name="Newfeld S."/>
            <person name="Nielsen R."/>
            <person name="Noor M.A."/>
            <person name="O'Grady P."/>
            <person name="Pachter L."/>
            <person name="Papaceit M."/>
            <person name="Parisi M.J."/>
            <person name="Parisi M."/>
            <person name="Parts L."/>
            <person name="Pedersen J.S."/>
            <person name="Pesole G."/>
            <person name="Phillippy A.M."/>
            <person name="Ponting C.P."/>
            <person name="Pop M."/>
            <person name="Porcelli D."/>
            <person name="Powell J.R."/>
            <person name="Prohaska S."/>
            <person name="Pruitt K."/>
            <person name="Puig M."/>
            <person name="Quesneville H."/>
            <person name="Ram K.R."/>
            <person name="Rand D."/>
            <person name="Rasmussen M.D."/>
            <person name="Reed L.K."/>
            <person name="Reenan R."/>
            <person name="Reily A."/>
            <person name="Remington K.A."/>
            <person name="Rieger T.T."/>
            <person name="Ritchie M.G."/>
            <person name="Robin C."/>
            <person name="Rogers Y.H."/>
            <person name="Rohde C."/>
            <person name="Rozas J."/>
            <person name="Rubenfield M.J."/>
            <person name="Ruiz A."/>
            <person name="Russo S."/>
            <person name="Salzberg S.L."/>
            <person name="Sanchez-Gracia A."/>
            <person name="Saranga D.J."/>
            <person name="Sato H."/>
            <person name="Schaeffer S.W."/>
            <person name="Schatz M.C."/>
            <person name="Schlenke T."/>
            <person name="Schwartz R."/>
            <person name="Segarra C."/>
            <person name="Singh R.S."/>
            <person name="Sirot L."/>
            <person name="Sirota M."/>
            <person name="Sisneros N.B."/>
            <person name="Smith C.D."/>
            <person name="Smith T.F."/>
            <person name="Spieth J."/>
            <person name="Stage D.E."/>
            <person name="Stark A."/>
            <person name="Stephan W."/>
            <person name="Strausberg R.L."/>
            <person name="Strempel S."/>
            <person name="Sturgill D."/>
            <person name="Sutton G."/>
            <person name="Sutton G.G."/>
            <person name="Tao W."/>
            <person name="Teichmann S."/>
            <person name="Tobari Y.N."/>
            <person name="Tomimura Y."/>
            <person name="Tsolas J.M."/>
            <person name="Valente V.L."/>
            <person name="Venter E."/>
            <person name="Venter J.C."/>
            <person name="Vicario S."/>
            <person name="Vieira F.G."/>
            <person name="Vilella A.J."/>
            <person name="Villasante A."/>
            <person name="Walenz B."/>
            <person name="Wang J."/>
            <person name="Wasserman M."/>
            <person name="Watts T."/>
            <person name="Wilson D."/>
            <person name="Wilson R.K."/>
            <person name="Wing R.A."/>
            <person name="Wolfner M.F."/>
            <person name="Wong A."/>
            <person name="Wong G.K."/>
            <person name="Wu C.I."/>
            <person name="Wu G."/>
            <person name="Yamamoto D."/>
            <person name="Yang H.P."/>
            <person name="Yang S.P."/>
            <person name="Yorke J.A."/>
            <person name="Yoshida K."/>
            <person name="Zdobnov E."/>
            <person name="Zhang P."/>
            <person name="Zhang Y."/>
            <person name="Zimin A.V."/>
            <person name="Baldwin J."/>
            <person name="Abdouelleil A."/>
            <person name="Abdulkadir J."/>
            <person name="Abebe A."/>
            <person name="Abera B."/>
            <person name="Abreu J."/>
            <person name="Acer S.C."/>
            <person name="Aftuck L."/>
            <person name="Alexander A."/>
            <person name="An P."/>
            <person name="Anderson E."/>
            <person name="Anderson S."/>
            <person name="Arachi H."/>
            <person name="Azer M."/>
            <person name="Bachantsang P."/>
            <person name="Barry A."/>
            <person name="Bayul T."/>
            <person name="Berlin A."/>
            <person name="Bessette D."/>
            <person name="Bloom T."/>
            <person name="Blye J."/>
            <person name="Boguslavskiy L."/>
            <person name="Bonnet C."/>
            <person name="Boukhgalter B."/>
            <person name="Bourzgui I."/>
            <person name="Brown A."/>
            <person name="Cahill P."/>
            <person name="Channer S."/>
            <person name="Cheshatsang Y."/>
            <person name="Chuda L."/>
            <person name="Citroen M."/>
            <person name="Collymore A."/>
            <person name="Cooke P."/>
            <person name="Costello M."/>
            <person name="D'Aco K."/>
            <person name="Daza R."/>
            <person name="De Haan G."/>
            <person name="DeGray S."/>
            <person name="DeMaso C."/>
            <person name="Dhargay N."/>
            <person name="Dooley K."/>
            <person name="Dooley E."/>
            <person name="Doricent M."/>
            <person name="Dorje P."/>
            <person name="Dorjee K."/>
            <person name="Dupes A."/>
            <person name="Elong R."/>
            <person name="Falk J."/>
            <person name="Farina A."/>
            <person name="Faro S."/>
            <person name="Ferguson D."/>
            <person name="Fisher S."/>
            <person name="Foley C.D."/>
            <person name="Franke A."/>
            <person name="Friedrich D."/>
            <person name="Gadbois L."/>
            <person name="Gearin G."/>
            <person name="Gearin C.R."/>
            <person name="Giannoukos G."/>
            <person name="Goode T."/>
            <person name="Graham J."/>
            <person name="Grandbois E."/>
            <person name="Grewal S."/>
            <person name="Gyaltsen K."/>
            <person name="Hafez N."/>
            <person name="Hagos B."/>
            <person name="Hall J."/>
            <person name="Henson C."/>
            <person name="Hollinger A."/>
            <person name="Honan T."/>
            <person name="Huard M.D."/>
            <person name="Hughes L."/>
            <person name="Hurhula B."/>
            <person name="Husby M.E."/>
            <person name="Kamat A."/>
            <person name="Kanga B."/>
            <person name="Kashin S."/>
            <person name="Khazanovich D."/>
            <person name="Kisner P."/>
            <person name="Lance K."/>
            <person name="Lara M."/>
            <person name="Lee W."/>
            <person name="Lennon N."/>
            <person name="Letendre F."/>
            <person name="LeVine R."/>
            <person name="Lipovsky A."/>
            <person name="Liu X."/>
            <person name="Liu J."/>
            <person name="Liu S."/>
            <person name="Lokyitsang T."/>
            <person name="Lokyitsang Y."/>
            <person name="Lubonja R."/>
            <person name="Lui A."/>
            <person name="MacDonald P."/>
            <person name="Magnisalis V."/>
            <person name="Maru K."/>
            <person name="Matthews C."/>
            <person name="McCusker W."/>
            <person name="McDonough S."/>
            <person name="Mehta T."/>
            <person name="Meldrim J."/>
            <person name="Meneus L."/>
            <person name="Mihai O."/>
            <person name="Mihalev A."/>
            <person name="Mihova T."/>
            <person name="Mittelman R."/>
            <person name="Mlenga V."/>
            <person name="Montmayeur A."/>
            <person name="Mulrain L."/>
            <person name="Navidi A."/>
            <person name="Naylor J."/>
            <person name="Negash T."/>
            <person name="Nguyen T."/>
            <person name="Nguyen N."/>
            <person name="Nicol R."/>
            <person name="Norbu C."/>
            <person name="Norbu N."/>
            <person name="Novod N."/>
            <person name="O'Neill B."/>
            <person name="Osman S."/>
            <person name="Markiewicz E."/>
            <person name="Oyono O.L."/>
            <person name="Patti C."/>
            <person name="Phunkhang P."/>
            <person name="Pierre F."/>
            <person name="Priest M."/>
            <person name="Raghuraman S."/>
            <person name="Rege F."/>
            <person name="Reyes R."/>
            <person name="Rise C."/>
            <person name="Rogov P."/>
            <person name="Ross K."/>
            <person name="Ryan E."/>
            <person name="Settipalli S."/>
            <person name="Shea T."/>
            <person name="Sherpa N."/>
            <person name="Shi L."/>
            <person name="Shih D."/>
            <person name="Sparrow T."/>
            <person name="Spaulding J."/>
            <person name="Stalker J."/>
            <person name="Stange-Thomann N."/>
            <person name="Stavropoulos S."/>
            <person name="Stone C."/>
            <person name="Strader C."/>
            <person name="Tesfaye S."/>
            <person name="Thomson T."/>
            <person name="Thoulutsang Y."/>
            <person name="Thoulutsang D."/>
            <person name="Topham K."/>
            <person name="Topping I."/>
            <person name="Tsamla T."/>
            <person name="Vassiliev H."/>
            <person name="Vo A."/>
            <person name="Wangchuk T."/>
            <person name="Wangdi T."/>
            <person name="Weiand M."/>
            <person name="Wilkinson J."/>
            <person name="Wilson A."/>
            <person name="Yadav S."/>
            <person name="Young G."/>
            <person name="Yu Q."/>
            <person name="Zembek L."/>
            <person name="Zhong D."/>
            <person name="Zimmer A."/>
            <person name="Zwirko Z."/>
            <person name="Jaffe D.B."/>
            <person name="Alvarez P."/>
            <person name="Brockman W."/>
            <person name="Butler J."/>
            <person name="Chin C."/>
            <person name="Gnerre S."/>
            <person name="Grabherr M."/>
            <person name="Kleber M."/>
            <person name="Mauceli E."/>
            <person name="MacCallum I."/>
        </authorList>
    </citation>
    <scope>NUCLEOTIDE SEQUENCE [LARGE SCALE GENOMIC DNA]</scope>
    <source>
        <strain evidence="3">MSH-3 / Tucson 14011-0111.49</strain>
    </source>
</reference>
<dbReference type="PANTHER" id="PTHR36694:SF4">
    <property type="entry name" value="LD42595P"/>
    <property type="match status" value="1"/>
</dbReference>
<sequence length="286" mass="32662">MFFKKCCFFLPLDTGCFIIALFFLSFHVGEMVSYSTDCIFVRETTEKAWAVILMAGILMMGIISSGLLIYGARRKRRGPVRFWLTVFFIILFFYIILGIVDIATANPPVVTIFCEILIIVSLSSHNMACHCKYLKKIFSSCCFCYSLRIGTLLFGCVFLTWYVYIVFGTAFMMECVYPNEYQQKGNTAPAALKTTMVFSFFGIVASSLLCIGVHNNNEMLFTPFLIFTPIWIIVHILVLIMYKLVLVLILLTIVTSGVLIYAWLVVFSYYVELVYAYDEELHPGFV</sequence>
<feature type="transmembrane region" description="Helical" evidence="1">
    <location>
        <begin position="7"/>
        <end position="28"/>
    </location>
</feature>
<feature type="transmembrane region" description="Helical" evidence="1">
    <location>
        <begin position="191"/>
        <end position="213"/>
    </location>
</feature>
<keyword evidence="1" id="KW-1133">Transmembrane helix</keyword>
<dbReference type="PhylomeDB" id="B4GDL8"/>
<dbReference type="GO" id="GO:0060857">
    <property type="term" value="P:establishment of glial blood-brain barrier"/>
    <property type="evidence" value="ECO:0007669"/>
    <property type="project" value="TreeGrafter"/>
</dbReference>
<feature type="transmembrane region" description="Helical" evidence="1">
    <location>
        <begin position="109"/>
        <end position="128"/>
    </location>
</feature>
<dbReference type="EMBL" id="CH479181">
    <property type="protein sequence ID" value="EDW31675.1"/>
    <property type="molecule type" value="Genomic_DNA"/>
</dbReference>
<feature type="transmembrane region" description="Helical" evidence="1">
    <location>
        <begin position="220"/>
        <end position="242"/>
    </location>
</feature>
<dbReference type="Proteomes" id="UP000008744">
    <property type="component" value="Unassembled WGS sequence"/>
</dbReference>
<accession>B4GDL8</accession>
<evidence type="ECO:0000313" key="3">
    <source>
        <dbReference type="Proteomes" id="UP000008744"/>
    </source>
</evidence>
<dbReference type="GO" id="GO:0005886">
    <property type="term" value="C:plasma membrane"/>
    <property type="evidence" value="ECO:0007669"/>
    <property type="project" value="TreeGrafter"/>
</dbReference>
<dbReference type="GO" id="GO:0019991">
    <property type="term" value="P:septate junction assembly"/>
    <property type="evidence" value="ECO:0007669"/>
    <property type="project" value="TreeGrafter"/>
</dbReference>
<feature type="transmembrane region" description="Helical" evidence="1">
    <location>
        <begin position="82"/>
        <end position="103"/>
    </location>
</feature>
<organism evidence="3">
    <name type="scientific">Drosophila persimilis</name>
    <name type="common">Fruit fly</name>
    <dbReference type="NCBI Taxonomy" id="7234"/>
    <lineage>
        <taxon>Eukaryota</taxon>
        <taxon>Metazoa</taxon>
        <taxon>Ecdysozoa</taxon>
        <taxon>Arthropoda</taxon>
        <taxon>Hexapoda</taxon>
        <taxon>Insecta</taxon>
        <taxon>Pterygota</taxon>
        <taxon>Neoptera</taxon>
        <taxon>Endopterygota</taxon>
        <taxon>Diptera</taxon>
        <taxon>Brachycera</taxon>
        <taxon>Muscomorpha</taxon>
        <taxon>Ephydroidea</taxon>
        <taxon>Drosophilidae</taxon>
        <taxon>Drosophila</taxon>
        <taxon>Sophophora</taxon>
    </lineage>
</organism>
<keyword evidence="1" id="KW-0472">Membrane</keyword>
<keyword evidence="3" id="KW-1185">Reference proteome</keyword>
<dbReference type="GO" id="GO:0035159">
    <property type="term" value="P:regulation of tube length, open tracheal system"/>
    <property type="evidence" value="ECO:0007669"/>
    <property type="project" value="TreeGrafter"/>
</dbReference>
<dbReference type="eggNOG" id="ENOG502T3TX">
    <property type="taxonomic scope" value="Eukaryota"/>
</dbReference>
<proteinExistence type="predicted"/>
<evidence type="ECO:0000313" key="2">
    <source>
        <dbReference type="EMBL" id="EDW31675.1"/>
    </source>
</evidence>
<feature type="transmembrane region" description="Helical" evidence="1">
    <location>
        <begin position="48"/>
        <end position="70"/>
    </location>
</feature>
<protein>
    <submittedName>
        <fullName evidence="2">GL11246</fullName>
    </submittedName>
</protein>
<dbReference type="OMA" id="AYLIMTI"/>
<evidence type="ECO:0000256" key="1">
    <source>
        <dbReference type="SAM" id="Phobius"/>
    </source>
</evidence>
<keyword evidence="1" id="KW-0812">Transmembrane</keyword>
<feature type="transmembrane region" description="Helical" evidence="1">
    <location>
        <begin position="149"/>
        <end position="171"/>
    </location>
</feature>
<dbReference type="PANTHER" id="PTHR36694">
    <property type="entry name" value="PASIFLORA 1, ISOFORM A-RELATED"/>
    <property type="match status" value="1"/>
</dbReference>